<protein>
    <submittedName>
        <fullName evidence="1">Uncharacterized protein</fullName>
    </submittedName>
</protein>
<reference evidence="1 2" key="1">
    <citation type="journal article" date="2018" name="Evol. Lett.">
        <title>Horizontal gene cluster transfer increased hallucinogenic mushroom diversity.</title>
        <authorList>
            <person name="Reynolds H.T."/>
            <person name="Vijayakumar V."/>
            <person name="Gluck-Thaler E."/>
            <person name="Korotkin H.B."/>
            <person name="Matheny P.B."/>
            <person name="Slot J.C."/>
        </authorList>
    </citation>
    <scope>NUCLEOTIDE SEQUENCE [LARGE SCALE GENOMIC DNA]</scope>
    <source>
        <strain evidence="1 2">SRW20</strain>
    </source>
</reference>
<dbReference type="EMBL" id="NHYE01000514">
    <property type="protein sequence ID" value="PPR05191.1"/>
    <property type="molecule type" value="Genomic_DNA"/>
</dbReference>
<comment type="caution">
    <text evidence="1">The sequence shown here is derived from an EMBL/GenBank/DDBJ whole genome shotgun (WGS) entry which is preliminary data.</text>
</comment>
<name>A0A409YQB2_9AGAR</name>
<evidence type="ECO:0000313" key="1">
    <source>
        <dbReference type="EMBL" id="PPR05191.1"/>
    </source>
</evidence>
<gene>
    <name evidence="1" type="ORF">CVT26_012277</name>
</gene>
<accession>A0A409YQB2</accession>
<dbReference type="InParanoid" id="A0A409YQB2"/>
<evidence type="ECO:0000313" key="2">
    <source>
        <dbReference type="Proteomes" id="UP000284706"/>
    </source>
</evidence>
<proteinExistence type="predicted"/>
<keyword evidence="2" id="KW-1185">Reference proteome</keyword>
<dbReference type="AlphaFoldDB" id="A0A409YQB2"/>
<organism evidence="1 2">
    <name type="scientific">Gymnopilus dilepis</name>
    <dbReference type="NCBI Taxonomy" id="231916"/>
    <lineage>
        <taxon>Eukaryota</taxon>
        <taxon>Fungi</taxon>
        <taxon>Dikarya</taxon>
        <taxon>Basidiomycota</taxon>
        <taxon>Agaricomycotina</taxon>
        <taxon>Agaricomycetes</taxon>
        <taxon>Agaricomycetidae</taxon>
        <taxon>Agaricales</taxon>
        <taxon>Agaricineae</taxon>
        <taxon>Hymenogastraceae</taxon>
        <taxon>Gymnopilus</taxon>
    </lineage>
</organism>
<dbReference type="OrthoDB" id="3119159at2759"/>
<sequence>MFGMVLSGMCRSIPTHLTPAANPKYLEPTSSASTDTRITTIGSTEGSSATHNEDVDPYKGCGTVQMFHRARDVIINGGQFNAALNMDIRNNHQAIVEDSNIVTSSSSSTVPDISGEPPISPGLLSVINGGQHNTARHMNIDNSQAIYANTQAFIITSTSLNYSTLPAHLAGTLAPRTIEQPRRQSAATIAEVGFMSSNGGDCTLERSPEDRLDNIRTLSSTQREPKFEDHAQEQSLPEIIRISSKPFVVDQRSLDHAILDVLSKYPSEPNGLATFKRIVAMLLFSYSPLSIGMISALFLLSGPEEVLNILRPAAQLLMLPETGDGEKLNDCRPVRFVDSKVVEFFIDRGRSGKYFTDAFTAHRTLCNACEKVKNEVHRRGIGAENLGPGWPDAYNYALLNYEDHRGAAIGTQSKL</sequence>
<dbReference type="Proteomes" id="UP000284706">
    <property type="component" value="Unassembled WGS sequence"/>
</dbReference>